<dbReference type="PANTHER" id="PTHR34066">
    <property type="entry name" value="GROWTH FACTOR 2"/>
    <property type="match status" value="1"/>
</dbReference>
<dbReference type="Proteomes" id="UP000037460">
    <property type="component" value="Unassembled WGS sequence"/>
</dbReference>
<gene>
    <name evidence="2" type="ORF">Ctob_007944</name>
</gene>
<dbReference type="AlphaFoldDB" id="A0A0M0JSM8"/>
<name>A0A0M0JSM8_9EUKA</name>
<evidence type="ECO:0000313" key="3">
    <source>
        <dbReference type="Proteomes" id="UP000037460"/>
    </source>
</evidence>
<dbReference type="Pfam" id="PF08576">
    <property type="entry name" value="DUF1764"/>
    <property type="match status" value="1"/>
</dbReference>
<feature type="compositionally biased region" description="Low complexity" evidence="1">
    <location>
        <begin position="18"/>
        <end position="35"/>
    </location>
</feature>
<feature type="region of interest" description="Disordered" evidence="1">
    <location>
        <begin position="1"/>
        <end position="107"/>
    </location>
</feature>
<proteinExistence type="predicted"/>
<dbReference type="OrthoDB" id="20835at2759"/>
<feature type="compositionally biased region" description="Basic residues" evidence="1">
    <location>
        <begin position="1"/>
        <end position="14"/>
    </location>
</feature>
<dbReference type="PANTHER" id="PTHR34066:SF1">
    <property type="entry name" value="DUF1764 FAMILY PROTEIN"/>
    <property type="match status" value="1"/>
</dbReference>
<reference evidence="3" key="1">
    <citation type="journal article" date="2015" name="PLoS Genet.">
        <title>Genome Sequence and Transcriptome Analyses of Chrysochromulina tobin: Metabolic Tools for Enhanced Algal Fitness in the Prominent Order Prymnesiales (Haptophyceae).</title>
        <authorList>
            <person name="Hovde B.T."/>
            <person name="Deodato C.R."/>
            <person name="Hunsperger H.M."/>
            <person name="Ryken S.A."/>
            <person name="Yost W."/>
            <person name="Jha R.K."/>
            <person name="Patterson J."/>
            <person name="Monnat R.J. Jr."/>
            <person name="Barlow S.B."/>
            <person name="Starkenburg S.R."/>
            <person name="Cattolico R.A."/>
        </authorList>
    </citation>
    <scope>NUCLEOTIDE SEQUENCE</scope>
    <source>
        <strain evidence="3">CCMP291</strain>
    </source>
</reference>
<organism evidence="2 3">
    <name type="scientific">Chrysochromulina tobinii</name>
    <dbReference type="NCBI Taxonomy" id="1460289"/>
    <lineage>
        <taxon>Eukaryota</taxon>
        <taxon>Haptista</taxon>
        <taxon>Haptophyta</taxon>
        <taxon>Prymnesiophyceae</taxon>
        <taxon>Prymnesiales</taxon>
        <taxon>Chrysochromulinaceae</taxon>
        <taxon>Chrysochromulina</taxon>
    </lineage>
</organism>
<evidence type="ECO:0000256" key="1">
    <source>
        <dbReference type="SAM" id="MobiDB-lite"/>
    </source>
</evidence>
<dbReference type="InterPro" id="IPR013885">
    <property type="entry name" value="DUF1764_euk"/>
</dbReference>
<evidence type="ECO:0000313" key="2">
    <source>
        <dbReference type="EMBL" id="KOO29193.1"/>
    </source>
</evidence>
<accession>A0A0M0JSM8</accession>
<comment type="caution">
    <text evidence="2">The sequence shown here is derived from an EMBL/GenBank/DDBJ whole genome shotgun (WGS) entry which is preliminary data.</text>
</comment>
<protein>
    <submittedName>
        <fullName evidence="2">Uncharacterized protein</fullName>
    </submittedName>
</protein>
<feature type="compositionally biased region" description="Polar residues" evidence="1">
    <location>
        <begin position="45"/>
        <end position="58"/>
    </location>
</feature>
<keyword evidence="3" id="KW-1185">Reference proteome</keyword>
<feature type="compositionally biased region" description="Basic and acidic residues" evidence="1">
    <location>
        <begin position="78"/>
        <end position="107"/>
    </location>
</feature>
<sequence length="166" mass="17850">METNGKKQKKKKMQATRPLPAAAAPTMGSSSSASEPEAEKRKRSLQSTDADSFATTGSAADDMDDIFGGLSAAKQAKRAREAQAAREAAEAAKAEAKRAKAHARREMVRDPVFGEEYDQSMTVDPMSARVHRFDQPSGLNVYKAHHLGLGRGGDTPLCPFDCSCCF</sequence>
<dbReference type="EMBL" id="JWZX01002450">
    <property type="protein sequence ID" value="KOO29193.1"/>
    <property type="molecule type" value="Genomic_DNA"/>
</dbReference>